<dbReference type="PANTHER" id="PTHR11265">
    <property type="entry name" value="S-ADENOSYL-METHYLTRANSFERASE MRAW"/>
    <property type="match status" value="1"/>
</dbReference>
<proteinExistence type="inferred from homology"/>
<dbReference type="PANTHER" id="PTHR11265:SF0">
    <property type="entry name" value="12S RRNA N4-METHYLCYTIDINE METHYLTRANSFERASE"/>
    <property type="match status" value="1"/>
</dbReference>
<protein>
    <recommendedName>
        <fullName evidence="6">16S rRNA (Cytosine(1402)-N(4))-methyltransferase</fullName>
    </recommendedName>
</protein>
<dbReference type="InterPro" id="IPR029063">
    <property type="entry name" value="SAM-dependent_MTases_sf"/>
</dbReference>
<evidence type="ECO:0000256" key="1">
    <source>
        <dbReference type="ARBA" id="ARBA00010396"/>
    </source>
</evidence>
<evidence type="ECO:0000313" key="5">
    <source>
        <dbReference type="EMBL" id="SVC34998.1"/>
    </source>
</evidence>
<dbReference type="GO" id="GO:0070475">
    <property type="term" value="P:rRNA base methylation"/>
    <property type="evidence" value="ECO:0007669"/>
    <property type="project" value="TreeGrafter"/>
</dbReference>
<dbReference type="SUPFAM" id="SSF53335">
    <property type="entry name" value="S-adenosyl-L-methionine-dependent methyltransferases"/>
    <property type="match status" value="1"/>
</dbReference>
<gene>
    <name evidence="5" type="ORF">METZ01_LOCUS287852</name>
</gene>
<dbReference type="Gene3D" id="1.10.150.170">
    <property type="entry name" value="Putative methyltransferase TM0872, insert domain"/>
    <property type="match status" value="1"/>
</dbReference>
<dbReference type="InterPro" id="IPR023397">
    <property type="entry name" value="SAM-dep_MeTrfase_MraW_recog"/>
</dbReference>
<dbReference type="CDD" id="cd02440">
    <property type="entry name" value="AdoMet_MTases"/>
    <property type="match status" value="1"/>
</dbReference>
<dbReference type="InterPro" id="IPR002903">
    <property type="entry name" value="RsmH"/>
</dbReference>
<name>A0A382LDX2_9ZZZZ</name>
<evidence type="ECO:0000256" key="4">
    <source>
        <dbReference type="ARBA" id="ARBA00022691"/>
    </source>
</evidence>
<evidence type="ECO:0000256" key="2">
    <source>
        <dbReference type="ARBA" id="ARBA00022603"/>
    </source>
</evidence>
<dbReference type="GO" id="GO:0005737">
    <property type="term" value="C:cytoplasm"/>
    <property type="evidence" value="ECO:0007669"/>
    <property type="project" value="TreeGrafter"/>
</dbReference>
<dbReference type="EMBL" id="UINC01086486">
    <property type="protein sequence ID" value="SVC34998.1"/>
    <property type="molecule type" value="Genomic_DNA"/>
</dbReference>
<comment type="similarity">
    <text evidence="1">Belongs to the methyltransferase superfamily. RsmH family.</text>
</comment>
<dbReference type="Pfam" id="PF01795">
    <property type="entry name" value="Methyltransf_5"/>
    <property type="match status" value="1"/>
</dbReference>
<keyword evidence="4" id="KW-0949">S-adenosyl-L-methionine</keyword>
<sequence>MGSGHIPVMIGEVLGALRPFDEGLFVDATLGRGGYSEAILKTAAARVIGIDRDPAAVTFGKQLSRKYGGRLTILEGRFGDIERLIKDKGISEVDGITFDLGVSSIQLDEANRGFSFRFDGPLDMRMSSEGTTAADLINNTSEQDLAEIIHKLGEERQARRIAKAIVETRSKTPIKTTSQLAELVRGIV</sequence>
<keyword evidence="3" id="KW-0808">Transferase</keyword>
<feature type="non-terminal residue" evidence="5">
    <location>
        <position position="188"/>
    </location>
</feature>
<dbReference type="Gene3D" id="3.40.50.150">
    <property type="entry name" value="Vaccinia Virus protein VP39"/>
    <property type="match status" value="1"/>
</dbReference>
<dbReference type="GO" id="GO:0071424">
    <property type="term" value="F:rRNA (cytosine-N4-)-methyltransferase activity"/>
    <property type="evidence" value="ECO:0007669"/>
    <property type="project" value="TreeGrafter"/>
</dbReference>
<evidence type="ECO:0000256" key="3">
    <source>
        <dbReference type="ARBA" id="ARBA00022679"/>
    </source>
</evidence>
<dbReference type="NCBIfam" id="TIGR00006">
    <property type="entry name" value="16S rRNA (cytosine(1402)-N(4))-methyltransferase RsmH"/>
    <property type="match status" value="1"/>
</dbReference>
<organism evidence="5">
    <name type="scientific">marine metagenome</name>
    <dbReference type="NCBI Taxonomy" id="408172"/>
    <lineage>
        <taxon>unclassified sequences</taxon>
        <taxon>metagenomes</taxon>
        <taxon>ecological metagenomes</taxon>
    </lineage>
</organism>
<dbReference type="AlphaFoldDB" id="A0A382LDX2"/>
<evidence type="ECO:0008006" key="6">
    <source>
        <dbReference type="Google" id="ProtNLM"/>
    </source>
</evidence>
<dbReference type="SUPFAM" id="SSF81799">
    <property type="entry name" value="Putative methyltransferase TM0872, insert domain"/>
    <property type="match status" value="1"/>
</dbReference>
<keyword evidence="2" id="KW-0489">Methyltransferase</keyword>
<accession>A0A382LDX2</accession>
<reference evidence="5" key="1">
    <citation type="submission" date="2018-05" db="EMBL/GenBank/DDBJ databases">
        <authorList>
            <person name="Lanie J.A."/>
            <person name="Ng W.-L."/>
            <person name="Kazmierczak K.M."/>
            <person name="Andrzejewski T.M."/>
            <person name="Davidsen T.M."/>
            <person name="Wayne K.J."/>
            <person name="Tettelin H."/>
            <person name="Glass J.I."/>
            <person name="Rusch D."/>
            <person name="Podicherti R."/>
            <person name="Tsui H.-C.T."/>
            <person name="Winkler M.E."/>
        </authorList>
    </citation>
    <scope>NUCLEOTIDE SEQUENCE</scope>
</reference>